<protein>
    <submittedName>
        <fullName evidence="2">Uncharacterized protein</fullName>
    </submittedName>
</protein>
<organism evidence="2 3">
    <name type="scientific">Streptococcus canis</name>
    <dbReference type="NCBI Taxonomy" id="1329"/>
    <lineage>
        <taxon>Bacteria</taxon>
        <taxon>Bacillati</taxon>
        <taxon>Bacillota</taxon>
        <taxon>Bacilli</taxon>
        <taxon>Lactobacillales</taxon>
        <taxon>Streptococcaceae</taxon>
        <taxon>Streptococcus</taxon>
    </lineage>
</organism>
<gene>
    <name evidence="2" type="ORF">KB584_05000</name>
</gene>
<keyword evidence="1" id="KW-0175">Coiled coil</keyword>
<evidence type="ECO:0000256" key="1">
    <source>
        <dbReference type="SAM" id="Coils"/>
    </source>
</evidence>
<feature type="coiled-coil region" evidence="1">
    <location>
        <begin position="7"/>
        <end position="48"/>
    </location>
</feature>
<dbReference type="AlphaFoldDB" id="A0AAE4Q4H9"/>
<dbReference type="EMBL" id="JAGQEX010000008">
    <property type="protein sequence ID" value="MDV5976824.1"/>
    <property type="molecule type" value="Genomic_DNA"/>
</dbReference>
<comment type="caution">
    <text evidence="2">The sequence shown here is derived from an EMBL/GenBank/DDBJ whole genome shotgun (WGS) entry which is preliminary data.</text>
</comment>
<reference evidence="2" key="1">
    <citation type="submission" date="2021-04" db="EMBL/GenBank/DDBJ databases">
        <title>Draft genomes of 20 S. canis strains.</title>
        <authorList>
            <person name="Pagnossin D."/>
            <person name="Weir W."/>
            <person name="Smith A."/>
            <person name="Ure R."/>
            <person name="Oravcova K."/>
        </authorList>
    </citation>
    <scope>NUCLEOTIDE SEQUENCE</scope>
    <source>
        <strain evidence="2">284</strain>
    </source>
</reference>
<proteinExistence type="predicted"/>
<name>A0AAE4Q4H9_STRCB</name>
<evidence type="ECO:0000313" key="3">
    <source>
        <dbReference type="Proteomes" id="UP001186118"/>
    </source>
</evidence>
<sequence>MVKKLTWQEAKKKMEKGQEDLTKLLNQKEVLETKIKQQEQSNRKARADYLTLLASQSAKSDKEIEQWLLQGHPHRKEGDD</sequence>
<dbReference type="RefSeq" id="WP_317609951.1">
    <property type="nucleotide sequence ID" value="NZ_JAGQEX010000008.1"/>
</dbReference>
<accession>A0AAE4Q4H9</accession>
<dbReference type="Proteomes" id="UP001186118">
    <property type="component" value="Unassembled WGS sequence"/>
</dbReference>
<evidence type="ECO:0000313" key="2">
    <source>
        <dbReference type="EMBL" id="MDV5976824.1"/>
    </source>
</evidence>